<dbReference type="Gene3D" id="1.10.1040.10">
    <property type="entry name" value="N-(1-d-carboxylethyl)-l-norvaline Dehydrogenase, domain 2"/>
    <property type="match status" value="1"/>
</dbReference>
<comment type="pathway">
    <text evidence="4">Cofactor biosynthesis; (R)-pantothenate biosynthesis; (R)-pantoate from 3-methyl-2-oxobutanoate: step 2/2.</text>
</comment>
<dbReference type="GO" id="GO:0015940">
    <property type="term" value="P:pantothenate biosynthetic process"/>
    <property type="evidence" value="ECO:0007669"/>
    <property type="project" value="UniProtKB-KW"/>
</dbReference>
<gene>
    <name evidence="7" type="ORF">MFMK1_000562</name>
</gene>
<dbReference type="AlphaFoldDB" id="A0AAU0UJS5"/>
<comment type="similarity">
    <text evidence="1 4">Belongs to the ketopantoate reductase family.</text>
</comment>
<dbReference type="InterPro" id="IPR013752">
    <property type="entry name" value="KPA_reductase"/>
</dbReference>
<dbReference type="InterPro" id="IPR036291">
    <property type="entry name" value="NAD(P)-bd_dom_sf"/>
</dbReference>
<protein>
    <recommendedName>
        <fullName evidence="4">2-dehydropantoate 2-reductase</fullName>
        <ecNumber evidence="4">1.1.1.169</ecNumber>
    </recommendedName>
    <alternativeName>
        <fullName evidence="4">Ketopantoate reductase</fullName>
    </alternativeName>
</protein>
<dbReference type="GO" id="GO:0005737">
    <property type="term" value="C:cytoplasm"/>
    <property type="evidence" value="ECO:0007669"/>
    <property type="project" value="TreeGrafter"/>
</dbReference>
<dbReference type="InterPro" id="IPR051402">
    <property type="entry name" value="KPR-Related"/>
</dbReference>
<evidence type="ECO:0000313" key="8">
    <source>
        <dbReference type="Proteomes" id="UP001329915"/>
    </source>
</evidence>
<dbReference type="RefSeq" id="WP_366923652.1">
    <property type="nucleotide sequence ID" value="NZ_CP121694.1"/>
</dbReference>
<evidence type="ECO:0000313" key="7">
    <source>
        <dbReference type="EMBL" id="WRO20772.1"/>
    </source>
</evidence>
<keyword evidence="2 4" id="KW-0521">NADP</keyword>
<keyword evidence="8" id="KW-1185">Reference proteome</keyword>
<dbReference type="NCBIfam" id="TIGR00745">
    <property type="entry name" value="apbA_panE"/>
    <property type="match status" value="1"/>
</dbReference>
<evidence type="ECO:0000256" key="4">
    <source>
        <dbReference type="RuleBase" id="RU362068"/>
    </source>
</evidence>
<keyword evidence="4" id="KW-0566">Pantothenate biosynthesis</keyword>
<comment type="catalytic activity">
    <reaction evidence="4">
        <text>(R)-pantoate + NADP(+) = 2-dehydropantoate + NADPH + H(+)</text>
        <dbReference type="Rhea" id="RHEA:16233"/>
        <dbReference type="ChEBI" id="CHEBI:11561"/>
        <dbReference type="ChEBI" id="CHEBI:15378"/>
        <dbReference type="ChEBI" id="CHEBI:15980"/>
        <dbReference type="ChEBI" id="CHEBI:57783"/>
        <dbReference type="ChEBI" id="CHEBI:58349"/>
        <dbReference type="EC" id="1.1.1.169"/>
    </reaction>
</comment>
<name>A0AAU0UJS5_9FIRM</name>
<dbReference type="InterPro" id="IPR013328">
    <property type="entry name" value="6PGD_dom2"/>
</dbReference>
<dbReference type="InterPro" id="IPR013332">
    <property type="entry name" value="KPR_N"/>
</dbReference>
<dbReference type="PANTHER" id="PTHR21708">
    <property type="entry name" value="PROBABLE 2-DEHYDROPANTOATE 2-REDUCTASE"/>
    <property type="match status" value="1"/>
</dbReference>
<accession>A0AAU0UJS5</accession>
<dbReference type="FunFam" id="1.10.1040.10:FF:000017">
    <property type="entry name" value="2-dehydropantoate 2-reductase"/>
    <property type="match status" value="1"/>
</dbReference>
<dbReference type="InterPro" id="IPR003710">
    <property type="entry name" value="ApbA"/>
</dbReference>
<dbReference type="Gene3D" id="3.40.50.720">
    <property type="entry name" value="NAD(P)-binding Rossmann-like Domain"/>
    <property type="match status" value="1"/>
</dbReference>
<dbReference type="Pfam" id="PF08546">
    <property type="entry name" value="ApbA_C"/>
    <property type="match status" value="1"/>
</dbReference>
<dbReference type="KEGG" id="dbc:MFMK1_000562"/>
<organism evidence="7 8">
    <name type="scientific">Metallumcola ferriviriculae</name>
    <dbReference type="NCBI Taxonomy" id="3039180"/>
    <lineage>
        <taxon>Bacteria</taxon>
        <taxon>Bacillati</taxon>
        <taxon>Bacillota</taxon>
        <taxon>Clostridia</taxon>
        <taxon>Neomoorellales</taxon>
        <taxon>Desulfitibacteraceae</taxon>
        <taxon>Metallumcola</taxon>
    </lineage>
</organism>
<evidence type="ECO:0000259" key="6">
    <source>
        <dbReference type="Pfam" id="PF08546"/>
    </source>
</evidence>
<dbReference type="Proteomes" id="UP001329915">
    <property type="component" value="Chromosome"/>
</dbReference>
<evidence type="ECO:0000256" key="3">
    <source>
        <dbReference type="ARBA" id="ARBA00023002"/>
    </source>
</evidence>
<dbReference type="SUPFAM" id="SSF48179">
    <property type="entry name" value="6-phosphogluconate dehydrogenase C-terminal domain-like"/>
    <property type="match status" value="1"/>
</dbReference>
<dbReference type="EC" id="1.1.1.169" evidence="4"/>
<dbReference type="Pfam" id="PF02558">
    <property type="entry name" value="ApbA"/>
    <property type="match status" value="1"/>
</dbReference>
<dbReference type="GO" id="GO:0008677">
    <property type="term" value="F:2-dehydropantoate 2-reductase activity"/>
    <property type="evidence" value="ECO:0007669"/>
    <property type="project" value="UniProtKB-EC"/>
</dbReference>
<comment type="function">
    <text evidence="4">Catalyzes the NADPH-dependent reduction of ketopantoate into pantoic acid.</text>
</comment>
<evidence type="ECO:0000259" key="5">
    <source>
        <dbReference type="Pfam" id="PF02558"/>
    </source>
</evidence>
<dbReference type="PANTHER" id="PTHR21708:SF26">
    <property type="entry name" value="2-DEHYDROPANTOATE 2-REDUCTASE"/>
    <property type="match status" value="1"/>
</dbReference>
<evidence type="ECO:0000256" key="1">
    <source>
        <dbReference type="ARBA" id="ARBA00007870"/>
    </source>
</evidence>
<dbReference type="InterPro" id="IPR008927">
    <property type="entry name" value="6-PGluconate_DH-like_C_sf"/>
</dbReference>
<sequence length="313" mass="35474">MREINTVSIIGLGAVGAAYAARLHDMDPDCLRVIADNDRSQRYSKEGFIINGKRYRFNYIAPDEKVLPADLLLIASKYHHLEQVTEDIRQHIGSNTIILSLLNGISSEDIVGQRYGMDKILYSMCLGIDAVREDEEISFVKTGKVYFGEKDNEVYSEKVRAVKALFDRAAIPYIIPQNMLRTLWWKFMVNVGINQVSAVLRAPYGVFQRFEEPNELMESAMREVVRVSQQTGVYLTEDDIRDYREVLQAAEPRGKTSMLQDIEAGRKTEVEMLAGALIELGHEHGVDTPINEALYQAIRTLEQMTSDGAKEFT</sequence>
<feature type="domain" description="Ketopantoate reductase C-terminal" evidence="6">
    <location>
        <begin position="178"/>
        <end position="302"/>
    </location>
</feature>
<feature type="domain" description="Ketopantoate reductase N-terminal" evidence="5">
    <location>
        <begin position="8"/>
        <end position="151"/>
    </location>
</feature>
<proteinExistence type="inferred from homology"/>
<evidence type="ECO:0000256" key="2">
    <source>
        <dbReference type="ARBA" id="ARBA00022857"/>
    </source>
</evidence>
<dbReference type="EMBL" id="CP121694">
    <property type="protein sequence ID" value="WRO20772.1"/>
    <property type="molecule type" value="Genomic_DNA"/>
</dbReference>
<reference evidence="7 8" key="1">
    <citation type="submission" date="2023-04" db="EMBL/GenBank/DDBJ databases">
        <authorList>
            <person name="Hsu D."/>
        </authorList>
    </citation>
    <scope>NUCLEOTIDE SEQUENCE [LARGE SCALE GENOMIC DNA]</scope>
    <source>
        <strain evidence="7 8">MK1</strain>
    </source>
</reference>
<keyword evidence="3 4" id="KW-0560">Oxidoreductase</keyword>
<dbReference type="SUPFAM" id="SSF51735">
    <property type="entry name" value="NAD(P)-binding Rossmann-fold domains"/>
    <property type="match status" value="1"/>
</dbReference>